<comment type="caution">
    <text evidence="7">The sequence shown here is derived from an EMBL/GenBank/DDBJ whole genome shotgun (WGS) entry which is preliminary data.</text>
</comment>
<evidence type="ECO:0000256" key="3">
    <source>
        <dbReference type="ARBA" id="ARBA00022960"/>
    </source>
</evidence>
<dbReference type="Pfam" id="PF01098">
    <property type="entry name" value="FTSW_RODA_SPOVE"/>
    <property type="match status" value="2"/>
</dbReference>
<feature type="transmembrane region" description="Helical" evidence="6">
    <location>
        <begin position="466"/>
        <end position="485"/>
    </location>
</feature>
<dbReference type="PANTHER" id="PTHR30474">
    <property type="entry name" value="CELL CYCLE PROTEIN"/>
    <property type="match status" value="1"/>
</dbReference>
<evidence type="ECO:0000256" key="1">
    <source>
        <dbReference type="ARBA" id="ARBA00004141"/>
    </source>
</evidence>
<evidence type="ECO:0000256" key="4">
    <source>
        <dbReference type="ARBA" id="ARBA00022989"/>
    </source>
</evidence>
<keyword evidence="3" id="KW-0133">Cell shape</keyword>
<sequence length="514" mass="55483">MTAVATPTAARPRRAASLGLLVFALVVTIAGFAQVGLARDGGLPTDMFGYALAIIALAGVAYFVMQRWTPYADPVLLPLAMLLNGLGLAMIYRIDQTTTSDFAEERDRFEAANPGQEYVPFGVGADIMGQLLWTVLSIGLFIAALVIVKEVKAFQRYHYTLGAVGLVLLMLPMVPVIGTELNGARIWIKLGPFSIQPAEFCKMAFVVFFAAYLVKKRAALSLVQRKIWLLELPRSRDLYPILGFWILTLMVLAVENDFGTALLFFGLFVSMIYIATGKASWVFIGLSLFIGGVLIIYIGAQLIGIDHINQRVEIWLSPENYFGGGCKLPDGTVDNMIDAKPTYDECIAAGGSYAESDQLMAGLYAMGEGGVLGTGLGQGQPYRTPLAFSDEIFTSLGEELGLTGIMALLMLYVLLVERGFKVAIATKDEFAKLFAGGVSFVFALQVFVITGGVTKLIPFTGLTTPFLSQGGSSLLANWVLIALLIRLSHEARKPAPVAIQDEGMTQIVNVGGLR</sequence>
<evidence type="ECO:0000256" key="2">
    <source>
        <dbReference type="ARBA" id="ARBA00022692"/>
    </source>
</evidence>
<feature type="transmembrane region" description="Helical" evidence="6">
    <location>
        <begin position="235"/>
        <end position="252"/>
    </location>
</feature>
<feature type="transmembrane region" description="Helical" evidence="6">
    <location>
        <begin position="159"/>
        <end position="177"/>
    </location>
</feature>
<feature type="transmembrane region" description="Helical" evidence="6">
    <location>
        <begin position="282"/>
        <end position="303"/>
    </location>
</feature>
<proteinExistence type="predicted"/>
<comment type="subcellular location">
    <subcellularLocation>
        <location evidence="1">Membrane</location>
        <topology evidence="1">Multi-pass membrane protein</topology>
    </subcellularLocation>
</comment>
<name>A0ABN3TTF4_9ACTN</name>
<dbReference type="InterPro" id="IPR001182">
    <property type="entry name" value="FtsW/RodA"/>
</dbReference>
<keyword evidence="5 6" id="KW-0472">Membrane</keyword>
<accession>A0ABN3TTF4</accession>
<feature type="transmembrane region" description="Helical" evidence="6">
    <location>
        <begin position="127"/>
        <end position="147"/>
    </location>
</feature>
<feature type="transmembrane region" description="Helical" evidence="6">
    <location>
        <begin position="197"/>
        <end position="214"/>
    </location>
</feature>
<keyword evidence="8" id="KW-1185">Reference proteome</keyword>
<dbReference type="PANTHER" id="PTHR30474:SF3">
    <property type="entry name" value="PEPTIDOGLYCAN GLYCOSYLTRANSFERASE RODA"/>
    <property type="match status" value="1"/>
</dbReference>
<feature type="transmembrane region" description="Helical" evidence="6">
    <location>
        <begin position="400"/>
        <end position="420"/>
    </location>
</feature>
<protein>
    <submittedName>
        <fullName evidence="7">FtsW/RodA/SpoVE family cell cycle protein</fullName>
    </submittedName>
</protein>
<keyword evidence="2 6" id="KW-0812">Transmembrane</keyword>
<evidence type="ECO:0000256" key="5">
    <source>
        <dbReference type="ARBA" id="ARBA00023136"/>
    </source>
</evidence>
<feature type="transmembrane region" description="Helical" evidence="6">
    <location>
        <begin position="76"/>
        <end position="94"/>
    </location>
</feature>
<dbReference type="Proteomes" id="UP001501842">
    <property type="component" value="Unassembled WGS sequence"/>
</dbReference>
<reference evidence="7 8" key="1">
    <citation type="journal article" date="2019" name="Int. J. Syst. Evol. Microbiol.">
        <title>The Global Catalogue of Microorganisms (GCM) 10K type strain sequencing project: providing services to taxonomists for standard genome sequencing and annotation.</title>
        <authorList>
            <consortium name="The Broad Institute Genomics Platform"/>
            <consortium name="The Broad Institute Genome Sequencing Center for Infectious Disease"/>
            <person name="Wu L."/>
            <person name="Ma J."/>
        </authorList>
    </citation>
    <scope>NUCLEOTIDE SEQUENCE [LARGE SCALE GENOMIC DNA]</scope>
    <source>
        <strain evidence="7 8">JCM 8201</strain>
    </source>
</reference>
<feature type="transmembrane region" description="Helical" evidence="6">
    <location>
        <begin position="48"/>
        <end position="64"/>
    </location>
</feature>
<feature type="transmembrane region" description="Helical" evidence="6">
    <location>
        <begin position="432"/>
        <end position="454"/>
    </location>
</feature>
<keyword evidence="4 6" id="KW-1133">Transmembrane helix</keyword>
<dbReference type="EMBL" id="BAAATZ010000002">
    <property type="protein sequence ID" value="GAA2718817.1"/>
    <property type="molecule type" value="Genomic_DNA"/>
</dbReference>
<evidence type="ECO:0000313" key="8">
    <source>
        <dbReference type="Proteomes" id="UP001501842"/>
    </source>
</evidence>
<dbReference type="RefSeq" id="WP_344448201.1">
    <property type="nucleotide sequence ID" value="NZ_BAAATZ010000002.1"/>
</dbReference>
<gene>
    <name evidence="7" type="ORF">GCM10010439_02710</name>
</gene>
<evidence type="ECO:0000313" key="7">
    <source>
        <dbReference type="EMBL" id="GAA2718817.1"/>
    </source>
</evidence>
<organism evidence="7 8">
    <name type="scientific">Actinocorallia aurantiaca</name>
    <dbReference type="NCBI Taxonomy" id="46204"/>
    <lineage>
        <taxon>Bacteria</taxon>
        <taxon>Bacillati</taxon>
        <taxon>Actinomycetota</taxon>
        <taxon>Actinomycetes</taxon>
        <taxon>Streptosporangiales</taxon>
        <taxon>Thermomonosporaceae</taxon>
        <taxon>Actinocorallia</taxon>
    </lineage>
</organism>
<evidence type="ECO:0000256" key="6">
    <source>
        <dbReference type="SAM" id="Phobius"/>
    </source>
</evidence>
<feature type="transmembrane region" description="Helical" evidence="6">
    <location>
        <begin position="258"/>
        <end position="275"/>
    </location>
</feature>